<evidence type="ECO:0000313" key="2">
    <source>
        <dbReference type="EMBL" id="AFZ34079.1"/>
    </source>
</evidence>
<reference evidence="3" key="1">
    <citation type="journal article" date="2013" name="Proc. Natl. Acad. Sci. U.S.A.">
        <title>Improving the coverage of the cyanobacterial phylum using diversity-driven genome sequencing.</title>
        <authorList>
            <person name="Shih P.M."/>
            <person name="Wu D."/>
            <person name="Latifi A."/>
            <person name="Axen S.D."/>
            <person name="Fewer D.P."/>
            <person name="Talla E."/>
            <person name="Calteau A."/>
            <person name="Cai F."/>
            <person name="Tandeau de Marsac N."/>
            <person name="Rippka R."/>
            <person name="Herdman M."/>
            <person name="Sivonen K."/>
            <person name="Coursin T."/>
            <person name="Laurent T."/>
            <person name="Goodwin L."/>
            <person name="Nolan M."/>
            <person name="Davenport K.W."/>
            <person name="Han C.S."/>
            <person name="Rubin E.M."/>
            <person name="Eisen J.A."/>
            <person name="Woyke T."/>
            <person name="Gugger M."/>
            <person name="Kerfeld C.A."/>
        </authorList>
    </citation>
    <scope>NUCLEOTIDE SEQUENCE [LARGE SCALE GENOMIC DNA]</scope>
    <source>
        <strain evidence="3">ATCC 29371 / PCC 7437</strain>
    </source>
</reference>
<feature type="transmembrane region" description="Helical" evidence="1">
    <location>
        <begin position="57"/>
        <end position="78"/>
    </location>
</feature>
<accession>K9XPS2</accession>
<organism evidence="2 3">
    <name type="scientific">Stanieria cyanosphaera (strain ATCC 29371 / PCC 7437)</name>
    <dbReference type="NCBI Taxonomy" id="111780"/>
    <lineage>
        <taxon>Bacteria</taxon>
        <taxon>Bacillati</taxon>
        <taxon>Cyanobacteriota</taxon>
        <taxon>Cyanophyceae</taxon>
        <taxon>Pleurocapsales</taxon>
        <taxon>Dermocarpellaceae</taxon>
        <taxon>Stanieria</taxon>
    </lineage>
</organism>
<keyword evidence="1" id="KW-0812">Transmembrane</keyword>
<dbReference type="eggNOG" id="ENOG503305C">
    <property type="taxonomic scope" value="Bacteria"/>
</dbReference>
<dbReference type="STRING" id="111780.Sta7437_0472"/>
<dbReference type="HOGENOM" id="CLU_119239_1_0_3"/>
<protein>
    <submittedName>
        <fullName evidence="2">Uncharacterized protein</fullName>
    </submittedName>
</protein>
<dbReference type="PANTHER" id="PTHR36383">
    <property type="entry name" value="OS09G0529350 PROTEIN"/>
    <property type="match status" value="1"/>
</dbReference>
<keyword evidence="1" id="KW-0472">Membrane</keyword>
<proteinExistence type="predicted"/>
<gene>
    <name evidence="2" type="ordered locus">Sta7437_0472</name>
</gene>
<dbReference type="PATRIC" id="fig|111780.3.peg.492"/>
<name>K9XPS2_STAC7</name>
<evidence type="ECO:0000256" key="1">
    <source>
        <dbReference type="SAM" id="Phobius"/>
    </source>
</evidence>
<keyword evidence="1" id="KW-1133">Transmembrane helix</keyword>
<evidence type="ECO:0000313" key="3">
    <source>
        <dbReference type="Proteomes" id="UP000010473"/>
    </source>
</evidence>
<dbReference type="RefSeq" id="WP_015191752.1">
    <property type="nucleotide sequence ID" value="NC_019748.1"/>
</dbReference>
<sequence length="148" mass="16374">MTLPSLQTERIESCKAGVLAAIAFSMSELGMQLFNTIVLLSQGEQLAIFTVSLEIEFLSRLAIAVISGFLFGVTYRYIIRGDNNSHLKDGSVLAFGIVRGLALWEGMGIISGQLWLVGLLFGESLFCFALTRFLLDFALERKFIKPFL</sequence>
<keyword evidence="3" id="KW-1185">Reference proteome</keyword>
<feature type="transmembrane region" description="Helical" evidence="1">
    <location>
        <begin position="116"/>
        <end position="135"/>
    </location>
</feature>
<dbReference type="PANTHER" id="PTHR36383:SF1">
    <property type="entry name" value="PROTEIN, PUTATIVE-RELATED"/>
    <property type="match status" value="1"/>
</dbReference>
<dbReference type="Proteomes" id="UP000010473">
    <property type="component" value="Chromosome"/>
</dbReference>
<dbReference type="EMBL" id="CP003653">
    <property type="protein sequence ID" value="AFZ34079.1"/>
    <property type="molecule type" value="Genomic_DNA"/>
</dbReference>
<dbReference type="OrthoDB" id="465452at2"/>
<dbReference type="AlphaFoldDB" id="K9XPS2"/>
<dbReference type="KEGG" id="scs:Sta7437_0472"/>